<dbReference type="KEGG" id="tse:THMIRHAS_17150"/>
<keyword evidence="2" id="KW-1185">Reference proteome</keyword>
<sequence>MSNERKEKQLANLRKGLDKLDQVFPDGIPFSVESRFLSGKGSLVFMNRDDSNLVLQFVPNKKH</sequence>
<evidence type="ECO:0000313" key="2">
    <source>
        <dbReference type="Proteomes" id="UP000501726"/>
    </source>
</evidence>
<dbReference type="Proteomes" id="UP000501726">
    <property type="component" value="Chromosome"/>
</dbReference>
<organism evidence="1 2">
    <name type="scientific">Thiosulfatimonas sediminis</name>
    <dbReference type="NCBI Taxonomy" id="2675054"/>
    <lineage>
        <taxon>Bacteria</taxon>
        <taxon>Pseudomonadati</taxon>
        <taxon>Pseudomonadota</taxon>
        <taxon>Gammaproteobacteria</taxon>
        <taxon>Thiotrichales</taxon>
        <taxon>Piscirickettsiaceae</taxon>
        <taxon>Thiosulfatimonas</taxon>
    </lineage>
</organism>
<protein>
    <submittedName>
        <fullName evidence="1">Uncharacterized protein</fullName>
    </submittedName>
</protein>
<dbReference type="AlphaFoldDB" id="A0A6F8PW15"/>
<proteinExistence type="predicted"/>
<reference evidence="2" key="1">
    <citation type="submission" date="2019-11" db="EMBL/GenBank/DDBJ databases">
        <title>Isolation and characterization of two novel species in the genus Thiomicrorhabdus.</title>
        <authorList>
            <person name="Mochizuki J."/>
            <person name="Kojima H."/>
            <person name="Fukui M."/>
        </authorList>
    </citation>
    <scope>NUCLEOTIDE SEQUENCE [LARGE SCALE GENOMIC DNA]</scope>
    <source>
        <strain evidence="2">aks77</strain>
    </source>
</reference>
<gene>
    <name evidence="1" type="ORF">THMIRHAS_17150</name>
</gene>
<dbReference type="EMBL" id="AP021889">
    <property type="protein sequence ID" value="BBP46342.1"/>
    <property type="molecule type" value="Genomic_DNA"/>
</dbReference>
<evidence type="ECO:0000313" key="1">
    <source>
        <dbReference type="EMBL" id="BBP46342.1"/>
    </source>
</evidence>
<dbReference type="RefSeq" id="WP_173272859.1">
    <property type="nucleotide sequence ID" value="NZ_AP021889.1"/>
</dbReference>
<accession>A0A6F8PW15</accession>
<name>A0A6F8PW15_9GAMM</name>